<name>A0A1U9NKB4_9BACT</name>
<sequence>MSKDPTKTRLYLLIGAIVAAVVAWNVWELYSSGVVGGVSLSNSDGNGREASAGAAEPSSEIEAGEVVEKEAAGGSAESSGNAQAVEQGSEPGVIAKSGRDFWKPFGDVKIKWEGNTIESVSVPEEIRAMDGEVVSLPAICVLTRKGMEKNENGCTVNNFLVVPPFGVVRCCKLTPVTRYEWTVIVDCSDEPWQIEGEIPNAQTMNVRGRFRIAEKHLNEGLFFIEDAEVKPTNEDLIGDEDICL</sequence>
<gene>
    <name evidence="2" type="ORF">STSP2_01184</name>
</gene>
<dbReference type="RefSeq" id="WP_146660698.1">
    <property type="nucleotide sequence ID" value="NZ_CP019791.1"/>
</dbReference>
<accession>A0A1U9NKB4</accession>
<dbReference type="Proteomes" id="UP000189674">
    <property type="component" value="Chromosome"/>
</dbReference>
<dbReference type="EMBL" id="CP019791">
    <property type="protein sequence ID" value="AQT68030.1"/>
    <property type="molecule type" value="Genomic_DNA"/>
</dbReference>
<organism evidence="2 3">
    <name type="scientific">Anaerohalosphaera lusitana</name>
    <dbReference type="NCBI Taxonomy" id="1936003"/>
    <lineage>
        <taxon>Bacteria</taxon>
        <taxon>Pseudomonadati</taxon>
        <taxon>Planctomycetota</taxon>
        <taxon>Phycisphaerae</taxon>
        <taxon>Sedimentisphaerales</taxon>
        <taxon>Anaerohalosphaeraceae</taxon>
        <taxon>Anaerohalosphaera</taxon>
    </lineage>
</organism>
<reference evidence="3" key="1">
    <citation type="submission" date="2017-02" db="EMBL/GenBank/DDBJ databases">
        <title>Comparative genomics and description of representatives of a novel lineage of planctomycetes thriving in anoxic sediments.</title>
        <authorList>
            <person name="Spring S."/>
            <person name="Bunk B."/>
            <person name="Sproer C."/>
        </authorList>
    </citation>
    <scope>NUCLEOTIDE SEQUENCE [LARGE SCALE GENOMIC DNA]</scope>
    <source>
        <strain evidence="3">ST-NAGAB-D1</strain>
    </source>
</reference>
<dbReference type="OrthoDB" id="9829664at2"/>
<protein>
    <submittedName>
        <fullName evidence="2">Uncharacterized protein</fullName>
    </submittedName>
</protein>
<keyword evidence="1" id="KW-1133">Transmembrane helix</keyword>
<evidence type="ECO:0000313" key="2">
    <source>
        <dbReference type="EMBL" id="AQT68030.1"/>
    </source>
</evidence>
<dbReference type="KEGG" id="alus:STSP2_01184"/>
<keyword evidence="3" id="KW-1185">Reference proteome</keyword>
<evidence type="ECO:0000256" key="1">
    <source>
        <dbReference type="SAM" id="Phobius"/>
    </source>
</evidence>
<evidence type="ECO:0000313" key="3">
    <source>
        <dbReference type="Proteomes" id="UP000189674"/>
    </source>
</evidence>
<dbReference type="AlphaFoldDB" id="A0A1U9NKB4"/>
<feature type="transmembrane region" description="Helical" evidence="1">
    <location>
        <begin position="10"/>
        <end position="27"/>
    </location>
</feature>
<keyword evidence="1" id="KW-0472">Membrane</keyword>
<keyword evidence="1" id="KW-0812">Transmembrane</keyword>
<dbReference type="STRING" id="1936003.STSP2_01184"/>
<proteinExistence type="predicted"/>